<dbReference type="InterPro" id="IPR036388">
    <property type="entry name" value="WH-like_DNA-bd_sf"/>
</dbReference>
<feature type="domain" description="Disease resistance protein winged helix" evidence="9">
    <location>
        <begin position="430"/>
        <end position="498"/>
    </location>
</feature>
<feature type="domain" description="R13L1/DRL21-like LRR repeat region" evidence="10">
    <location>
        <begin position="690"/>
        <end position="815"/>
    </location>
</feature>
<dbReference type="GO" id="GO:0051707">
    <property type="term" value="P:response to other organism"/>
    <property type="evidence" value="ECO:0007669"/>
    <property type="project" value="UniProtKB-ARBA"/>
</dbReference>
<name>A0A5N5F0T4_9ROSA</name>
<keyword evidence="3" id="KW-0547">Nucleotide-binding</keyword>
<keyword evidence="2" id="KW-0677">Repeat</keyword>
<dbReference type="Gene3D" id="1.20.5.4130">
    <property type="match status" value="1"/>
</dbReference>
<dbReference type="Pfam" id="PF18052">
    <property type="entry name" value="Rx_N"/>
    <property type="match status" value="1"/>
</dbReference>
<reference evidence="12" key="2">
    <citation type="submission" date="2019-10" db="EMBL/GenBank/DDBJ databases">
        <title>A de novo genome assembly of a pear dwarfing rootstock.</title>
        <authorList>
            <person name="Wang F."/>
            <person name="Wang J."/>
            <person name="Li S."/>
            <person name="Zhang Y."/>
            <person name="Fang M."/>
            <person name="Ma L."/>
            <person name="Zhao Y."/>
            <person name="Jiang S."/>
        </authorList>
    </citation>
    <scope>NUCLEOTIDE SEQUENCE [LARGE SCALE GENOMIC DNA]</scope>
</reference>
<dbReference type="PANTHER" id="PTHR36766">
    <property type="entry name" value="PLANT BROAD-SPECTRUM MILDEW RESISTANCE PROTEIN RPW8"/>
    <property type="match status" value="1"/>
</dbReference>
<dbReference type="Pfam" id="PF00931">
    <property type="entry name" value="NB-ARC"/>
    <property type="match status" value="1"/>
</dbReference>
<dbReference type="OrthoDB" id="1182803at2759"/>
<dbReference type="SUPFAM" id="SSF52540">
    <property type="entry name" value="P-loop containing nucleoside triphosphate hydrolases"/>
    <property type="match status" value="1"/>
</dbReference>
<dbReference type="Gene3D" id="3.80.10.10">
    <property type="entry name" value="Ribonuclease Inhibitor"/>
    <property type="match status" value="3"/>
</dbReference>
<dbReference type="GO" id="GO:0006952">
    <property type="term" value="P:defense response"/>
    <property type="evidence" value="ECO:0007669"/>
    <property type="project" value="UniProtKB-KW"/>
</dbReference>
<reference evidence="11 12" key="1">
    <citation type="submission" date="2019-09" db="EMBL/GenBank/DDBJ databases">
        <authorList>
            <person name="Ou C."/>
        </authorList>
    </citation>
    <scope>NUCLEOTIDE SEQUENCE [LARGE SCALE GENOMIC DNA]</scope>
    <source>
        <strain evidence="11">S2</strain>
        <tissue evidence="11">Leaf</tissue>
    </source>
</reference>
<dbReference type="Pfam" id="PF25019">
    <property type="entry name" value="LRR_R13L1-DRL21"/>
    <property type="match status" value="1"/>
</dbReference>
<evidence type="ECO:0000256" key="2">
    <source>
        <dbReference type="ARBA" id="ARBA00022737"/>
    </source>
</evidence>
<feature type="domain" description="Disease resistance N-terminal" evidence="8">
    <location>
        <begin position="40"/>
        <end position="101"/>
    </location>
</feature>
<comment type="caution">
    <text evidence="11">The sequence shown here is derived from an EMBL/GenBank/DDBJ whole genome shotgun (WGS) entry which is preliminary data.</text>
</comment>
<dbReference type="Gene3D" id="1.10.10.10">
    <property type="entry name" value="Winged helix-like DNA-binding domain superfamily/Winged helix DNA-binding domain"/>
    <property type="match status" value="1"/>
</dbReference>
<organism evidence="11 12">
    <name type="scientific">Pyrus ussuriensis x Pyrus communis</name>
    <dbReference type="NCBI Taxonomy" id="2448454"/>
    <lineage>
        <taxon>Eukaryota</taxon>
        <taxon>Viridiplantae</taxon>
        <taxon>Streptophyta</taxon>
        <taxon>Embryophyta</taxon>
        <taxon>Tracheophyta</taxon>
        <taxon>Spermatophyta</taxon>
        <taxon>Magnoliopsida</taxon>
        <taxon>eudicotyledons</taxon>
        <taxon>Gunneridae</taxon>
        <taxon>Pentapetalae</taxon>
        <taxon>rosids</taxon>
        <taxon>fabids</taxon>
        <taxon>Rosales</taxon>
        <taxon>Rosaceae</taxon>
        <taxon>Amygdaloideae</taxon>
        <taxon>Maleae</taxon>
        <taxon>Pyrus</taxon>
    </lineage>
</organism>
<dbReference type="InterPro" id="IPR041118">
    <property type="entry name" value="Rx_N"/>
</dbReference>
<evidence type="ECO:0000259" key="8">
    <source>
        <dbReference type="Pfam" id="PF18052"/>
    </source>
</evidence>
<evidence type="ECO:0000313" key="12">
    <source>
        <dbReference type="Proteomes" id="UP000327157"/>
    </source>
</evidence>
<dbReference type="EMBL" id="SMOL01000781">
    <property type="protein sequence ID" value="KAB2594810.1"/>
    <property type="molecule type" value="Genomic_DNA"/>
</dbReference>
<dbReference type="PANTHER" id="PTHR36766:SF40">
    <property type="entry name" value="DISEASE RESISTANCE PROTEIN RGA3"/>
    <property type="match status" value="1"/>
</dbReference>
<dbReference type="InterPro" id="IPR032675">
    <property type="entry name" value="LRR_dom_sf"/>
</dbReference>
<evidence type="ECO:0000256" key="1">
    <source>
        <dbReference type="ARBA" id="ARBA00022614"/>
    </source>
</evidence>
<evidence type="ECO:0000256" key="5">
    <source>
        <dbReference type="ARBA" id="ARBA00022840"/>
    </source>
</evidence>
<keyword evidence="4" id="KW-0611">Plant defense</keyword>
<evidence type="ECO:0000256" key="3">
    <source>
        <dbReference type="ARBA" id="ARBA00022741"/>
    </source>
</evidence>
<keyword evidence="6" id="KW-0175">Coiled coil</keyword>
<dbReference type="FunFam" id="3.40.50.300:FF:001091">
    <property type="entry name" value="Probable disease resistance protein At1g61300"/>
    <property type="match status" value="1"/>
</dbReference>
<dbReference type="GO" id="GO:0005524">
    <property type="term" value="F:ATP binding"/>
    <property type="evidence" value="ECO:0007669"/>
    <property type="project" value="UniProtKB-KW"/>
</dbReference>
<dbReference type="GO" id="GO:0043531">
    <property type="term" value="F:ADP binding"/>
    <property type="evidence" value="ECO:0007669"/>
    <property type="project" value="InterPro"/>
</dbReference>
<evidence type="ECO:0000259" key="7">
    <source>
        <dbReference type="Pfam" id="PF00931"/>
    </source>
</evidence>
<evidence type="ECO:0000313" key="11">
    <source>
        <dbReference type="EMBL" id="KAB2594810.1"/>
    </source>
</evidence>
<evidence type="ECO:0000259" key="9">
    <source>
        <dbReference type="Pfam" id="PF23559"/>
    </source>
</evidence>
<dbReference type="SUPFAM" id="SSF52058">
    <property type="entry name" value="L domain-like"/>
    <property type="match status" value="2"/>
</dbReference>
<dbReference type="AlphaFoldDB" id="A0A5N5F0T4"/>
<keyword evidence="1" id="KW-0433">Leucine-rich repeat</keyword>
<dbReference type="Proteomes" id="UP000327157">
    <property type="component" value="Chromosome 7"/>
</dbReference>
<dbReference type="FunFam" id="1.10.10.10:FF:000322">
    <property type="entry name" value="Probable disease resistance protein At1g63360"/>
    <property type="match status" value="1"/>
</dbReference>
<sequence length="1276" mass="144162">MAGALIGEAFLSASIQTMCDKIGSGEFLDLFRGKKLDLSLVENLKLTLLTLHAVLNDAEEKQIVNPAVGSWLDELKHAVFDAEDLLDEIDAEALRSKVEAEYQTKKTQVWNFLSTSLNPFYQGMNGRIQELFKRLEHLAKQIKLLGLIGGVKGKISRRAPTTFLVEHEFCPYGRDGDKDKLKTTLLSDYASSSHVSVIPIVGMGGVGKTTLAQVLYNDEKIKEHFDVTAWACVSEDFDAMRVTKTLIESISSKPCSLQDSLLQVDLREQVRGKKFLFVLDDLWNDNYSDWDLLRAPFTYGARGSKVIVTTRNKSVASLVHTVPIHYLKHLSDEDCWLLLAKHAFRNKNPSAHPDLEEIGKQIARKCNGLPLAAKALGGLLGCNVDYEEWSHILNSNLWEILHDKGVLPSLRLSYHYLPTYLKQCFAYFSIFPKDCEFEKENIIQLWMALGLIQQAESGKGLEEVGKRYFDELLSRSLLQRSLTGKSSFTMHDLINDLAMSVSGEFCFRLDEGEPHDPKRVRHLSYMRGRFDTAAKFKPLDEIKCLRTLFPMSLRPYNWLDKNYVSVKVLEDLLPVLKCLRVLSLSRYKNITQIPNSIGKHLHLRYIDFSHTAIERLPDTVCTLYNLQTLLLFGCSSLVELPADMRKLINLRHLDIGETCVKEMPVQMGRLKSLRTLTAFVLGNSTGSGGIGELGQLSHLRGKLSILNLQNVVNPMDALGANLKDKRDLNEVDLAWGGEEVDDSIKERHVLESLQPSINLVKLTIRFYGGTSFPDWLGDSSFSNIQVMRLTDCSTCLGLPPVGRLPALKELYIEGMESVTSIGVEFYRGNGASLIQPFQSLKKLELKEMPEWEEWLPCPGFPCLEELTLEKCPKLRGNLPDHLPCLRKLYVDDCGVLHERATRTRWIPWSLIVNTESLRQSLEEVKIVGCPGLSSLLETESLSSLAKLKIQFFSRRECLRPHLSNCLQVLTLYNCASLLSFPRNGLPTSLTRVNIDNCGRLEFLSHEMMAKLTSLRQLDLWLSCDSLRSFPLGVFPKLSFLSIGRIKNLESLSIGEGAEDENLTHLVLYNCPNLVSFPHGGLPTPKLTRFSVNGCENLKLLPDRIHTLTALRDLRICALPNVESFAEGGLPPNLQSFSIRVCEKLKPSLEYWGLQRLVSLRTFEIWRREDLLETLLKEQLLPTTLPELQIKEMKSLKSLEGLQHLTCLQELRLKSCHSLEFMPKEGLPASLSFLRIKNCPSLTKRCQQKTGKEWSKIAHIPCIEIGDWTGRNNSVII</sequence>
<dbReference type="InterPro" id="IPR042197">
    <property type="entry name" value="Apaf_helical"/>
</dbReference>
<evidence type="ECO:0000259" key="10">
    <source>
        <dbReference type="Pfam" id="PF25019"/>
    </source>
</evidence>
<dbReference type="Gene3D" id="3.40.50.300">
    <property type="entry name" value="P-loop containing nucleotide triphosphate hydrolases"/>
    <property type="match status" value="1"/>
</dbReference>
<evidence type="ECO:0000256" key="6">
    <source>
        <dbReference type="SAM" id="Coils"/>
    </source>
</evidence>
<dbReference type="InterPro" id="IPR002182">
    <property type="entry name" value="NB-ARC"/>
</dbReference>
<accession>A0A5N5F0T4</accession>
<feature type="coiled-coil region" evidence="6">
    <location>
        <begin position="41"/>
        <end position="92"/>
    </location>
</feature>
<keyword evidence="12" id="KW-1185">Reference proteome</keyword>
<gene>
    <name evidence="11" type="ORF">D8674_030260</name>
</gene>
<dbReference type="InterPro" id="IPR056789">
    <property type="entry name" value="LRR_R13L1-DRL21"/>
</dbReference>
<reference evidence="11 12" key="3">
    <citation type="submission" date="2019-11" db="EMBL/GenBank/DDBJ databases">
        <title>A de novo genome assembly of a pear dwarfing rootstock.</title>
        <authorList>
            <person name="Wang F."/>
            <person name="Wang J."/>
            <person name="Li S."/>
            <person name="Zhang Y."/>
            <person name="Fang M."/>
            <person name="Ma L."/>
            <person name="Zhao Y."/>
            <person name="Jiang S."/>
        </authorList>
    </citation>
    <scope>NUCLEOTIDE SEQUENCE [LARGE SCALE GENOMIC DNA]</scope>
    <source>
        <strain evidence="11">S2</strain>
        <tissue evidence="11">Leaf</tissue>
    </source>
</reference>
<dbReference type="PRINTS" id="PR00364">
    <property type="entry name" value="DISEASERSIST"/>
</dbReference>
<evidence type="ECO:0000256" key="4">
    <source>
        <dbReference type="ARBA" id="ARBA00022821"/>
    </source>
</evidence>
<dbReference type="InterPro" id="IPR058922">
    <property type="entry name" value="WHD_DRP"/>
</dbReference>
<keyword evidence="5" id="KW-0067">ATP-binding</keyword>
<protein>
    <submittedName>
        <fullName evidence="11">Disease resistance RPP13-like protein 1</fullName>
    </submittedName>
</protein>
<feature type="domain" description="NB-ARC" evidence="7">
    <location>
        <begin position="177"/>
        <end position="347"/>
    </location>
</feature>
<dbReference type="Pfam" id="PF23559">
    <property type="entry name" value="WHD_DRP"/>
    <property type="match status" value="1"/>
</dbReference>
<dbReference type="Gene3D" id="1.10.8.430">
    <property type="entry name" value="Helical domain of apoptotic protease-activating factors"/>
    <property type="match status" value="1"/>
</dbReference>
<dbReference type="InterPro" id="IPR027417">
    <property type="entry name" value="P-loop_NTPase"/>
</dbReference>
<proteinExistence type="predicted"/>